<comment type="caution">
    <text evidence="4">The sequence shown here is derived from an EMBL/GenBank/DDBJ whole genome shotgun (WGS) entry which is preliminary data.</text>
</comment>
<feature type="domain" description="HMG box" evidence="3">
    <location>
        <begin position="339"/>
        <end position="419"/>
    </location>
</feature>
<accession>A0A438ECX7</accession>
<dbReference type="PROSITE" id="PS50118">
    <property type="entry name" value="HMG_BOX_2"/>
    <property type="match status" value="2"/>
</dbReference>
<dbReference type="PANTHER" id="PTHR46912">
    <property type="entry name" value="HIGH MOBILITY GROUP B PROTEIN 13"/>
    <property type="match status" value="1"/>
</dbReference>
<organism evidence="4 5">
    <name type="scientific">Vitis vinifera</name>
    <name type="common">Grape</name>
    <dbReference type="NCBI Taxonomy" id="29760"/>
    <lineage>
        <taxon>Eukaryota</taxon>
        <taxon>Viridiplantae</taxon>
        <taxon>Streptophyta</taxon>
        <taxon>Embryophyta</taxon>
        <taxon>Tracheophyta</taxon>
        <taxon>Spermatophyta</taxon>
        <taxon>Magnoliopsida</taxon>
        <taxon>eudicotyledons</taxon>
        <taxon>Gunneridae</taxon>
        <taxon>Pentapetalae</taxon>
        <taxon>rosids</taxon>
        <taxon>Vitales</taxon>
        <taxon>Vitaceae</taxon>
        <taxon>Viteae</taxon>
        <taxon>Vitis</taxon>
    </lineage>
</organism>
<dbReference type="InterPro" id="IPR036910">
    <property type="entry name" value="HMG_box_dom_sf"/>
</dbReference>
<dbReference type="InterPro" id="IPR044601">
    <property type="entry name" value="HMGB6/HMGB13"/>
</dbReference>
<evidence type="ECO:0000259" key="3">
    <source>
        <dbReference type="PROSITE" id="PS50118"/>
    </source>
</evidence>
<reference evidence="4 5" key="1">
    <citation type="journal article" date="2018" name="PLoS Genet.">
        <title>Population sequencing reveals clonal diversity and ancestral inbreeding in the grapevine cultivar Chardonnay.</title>
        <authorList>
            <person name="Roach M.J."/>
            <person name="Johnson D.L."/>
            <person name="Bohlmann J."/>
            <person name="van Vuuren H.J."/>
            <person name="Jones S.J."/>
            <person name="Pretorius I.S."/>
            <person name="Schmidt S.A."/>
            <person name="Borneman A.R."/>
        </authorList>
    </citation>
    <scope>NUCLEOTIDE SEQUENCE [LARGE SCALE GENOMIC DNA]</scope>
    <source>
        <strain evidence="5">cv. Chardonnay</strain>
        <tissue evidence="4">Leaf</tissue>
    </source>
</reference>
<dbReference type="AlphaFoldDB" id="A0A438ECX7"/>
<sequence length="477" mass="55633">MRHLRFSPGLPQLMASWHICSTLIERWLNALPNEQGICLSQASQPAVMILLASHQTQPFKSTAISKESLFPRALRTRHVDELKHVAVFEGTKLCCFPTGSDPCGDGLLEELPRDQHVVDPADMRHQEVRELRSNSICLVLECKTGLAERETVLILSHQITGTIVILDLSSDKRNSSEVKLAKLLYSASVLDLEIVCCISFERDLQEMQEKLEQLRLEKEKTEELLKARDEMLKIKEEELETRGREQEKLQMELKKLQKLKKFKPTVTFPLHSLRDKEQEKKEKNKKRAAQKRKGHLRHFKEISKILGAKWKTISPEEKKPNEEKYQTEKEAYLQIVGKEKRENEALRLLEEEQKQKTAMELLEQYLQRAALLAEDKNVLEITKIAGEEWKNMTEKQKRPYEEIAKKNKAKYQEEMKLYKQQKDEAAENLKKGKEEHMKIQKHEALQLLKNKEKNRKYNQENQGESPEEEEVEGKGQL</sequence>
<proteinExistence type="predicted"/>
<evidence type="ECO:0000313" key="5">
    <source>
        <dbReference type="Proteomes" id="UP000288805"/>
    </source>
</evidence>
<evidence type="ECO:0000256" key="2">
    <source>
        <dbReference type="SAM" id="MobiDB-lite"/>
    </source>
</evidence>
<dbReference type="Proteomes" id="UP000288805">
    <property type="component" value="Unassembled WGS sequence"/>
</dbReference>
<gene>
    <name evidence="4" type="primary">HMGB13_1</name>
    <name evidence="4" type="ORF">CK203_106874</name>
</gene>
<keyword evidence="1" id="KW-0539">Nucleus</keyword>
<dbReference type="PRINTS" id="PR00886">
    <property type="entry name" value="HIGHMOBLTY12"/>
</dbReference>
<feature type="region of interest" description="Disordered" evidence="2">
    <location>
        <begin position="271"/>
        <end position="293"/>
    </location>
</feature>
<name>A0A438ECX7_VITVI</name>
<dbReference type="InterPro" id="IPR009071">
    <property type="entry name" value="HMG_box_dom"/>
</dbReference>
<feature type="compositionally biased region" description="Basic and acidic residues" evidence="2">
    <location>
        <begin position="422"/>
        <end position="458"/>
    </location>
</feature>
<feature type="DNA-binding region" description="HMG box" evidence="1">
    <location>
        <begin position="261"/>
        <end position="340"/>
    </location>
</feature>
<protein>
    <submittedName>
        <fullName evidence="4">High mobility group B protein 13</fullName>
    </submittedName>
</protein>
<feature type="compositionally biased region" description="Basic residues" evidence="2">
    <location>
        <begin position="283"/>
        <end position="293"/>
    </location>
</feature>
<dbReference type="PANTHER" id="PTHR46912:SF1">
    <property type="entry name" value="HIGH MOBILITY GROUP B PROTEIN 13"/>
    <property type="match status" value="1"/>
</dbReference>
<dbReference type="EMBL" id="QGNW01001327">
    <property type="protein sequence ID" value="RVW45413.1"/>
    <property type="molecule type" value="Genomic_DNA"/>
</dbReference>
<keyword evidence="1" id="KW-0238">DNA-binding</keyword>
<evidence type="ECO:0000256" key="1">
    <source>
        <dbReference type="PROSITE-ProRule" id="PRU00267"/>
    </source>
</evidence>
<dbReference type="SMART" id="SM00398">
    <property type="entry name" value="HMG"/>
    <property type="match status" value="2"/>
</dbReference>
<evidence type="ECO:0000313" key="4">
    <source>
        <dbReference type="EMBL" id="RVW45413.1"/>
    </source>
</evidence>
<dbReference type="Pfam" id="PF00505">
    <property type="entry name" value="HMG_box"/>
    <property type="match status" value="2"/>
</dbReference>
<dbReference type="OrthoDB" id="5835829at2759"/>
<feature type="DNA-binding region" description="HMG box" evidence="1">
    <location>
        <begin position="339"/>
        <end position="419"/>
    </location>
</feature>
<feature type="region of interest" description="Disordered" evidence="2">
    <location>
        <begin position="422"/>
        <end position="477"/>
    </location>
</feature>
<feature type="domain" description="HMG box" evidence="3">
    <location>
        <begin position="261"/>
        <end position="340"/>
    </location>
</feature>
<dbReference type="SUPFAM" id="SSF47095">
    <property type="entry name" value="HMG-box"/>
    <property type="match status" value="2"/>
</dbReference>
<dbReference type="Gene3D" id="1.10.30.10">
    <property type="entry name" value="High mobility group box domain"/>
    <property type="match status" value="2"/>
</dbReference>
<dbReference type="GO" id="GO:0005634">
    <property type="term" value="C:nucleus"/>
    <property type="evidence" value="ECO:0007669"/>
    <property type="project" value="UniProtKB-UniRule"/>
</dbReference>
<feature type="compositionally biased region" description="Basic and acidic residues" evidence="2">
    <location>
        <begin position="272"/>
        <end position="282"/>
    </location>
</feature>
<dbReference type="GO" id="GO:0003677">
    <property type="term" value="F:DNA binding"/>
    <property type="evidence" value="ECO:0007669"/>
    <property type="project" value="UniProtKB-UniRule"/>
</dbReference>